<dbReference type="NCBIfam" id="TIGR01787">
    <property type="entry name" value="squalene_cyclas"/>
    <property type="match status" value="1"/>
</dbReference>
<keyword evidence="3" id="KW-0677">Repeat</keyword>
<sequence>MKEKAESEIKRIIHLLQKAQSADGAWHYCSESGPLTDAYMIILLRTLMIDDEELIRSLADRITIRQEKNGAWKLFHDEEEGNLSATIEAYYALLFSGYSQKTDEHMQLAKKFILTKGGISEASMLTKLLLALTGQYPWSGYFQIPVEIILLPHWLPINFFDFVGYARVHIAPILVVADRKFVMKTRRTPDMSDLRKNDLPTALGNHPYLTNQRSHQYRAFLNTILDGLKNLPYLPSQIHNTALRQAERYILERIEPDGTLYSYFTSTFLMIFALLSLGYSANHPVITRAISGLKAMTCLTNGHLHIQIATSTVWNTALLAHAMQGTGVSASEPTIQNAGRYLLSRQHHKYGDWMMKNPFVLPGGWGFSDINTINPDVDDTTAALRAISKLRETDPTFHHSWDRGLNWLLSMQNADGGWPAFEKNTDKRIGNWLPFDAADAVSTDPSTADLTGRTLEFLGNNAGFTIGHPQIQKGVKWLLSNQEANGSWYGRWGISYIYGTWAAITGLMAVGVSYEHPAIQKAVQWLIKIQNEDGGWGESCKSDIVKTYVSLGASTPSQTAWGVDALISVFQKPIPAIERGIQFLIDSEKNQDWTHSYPTGGGLPGGFYFHYHSYRYIWPLLALGNYKKKY</sequence>
<proteinExistence type="inferred from homology"/>
<dbReference type="InterPro" id="IPR018333">
    <property type="entry name" value="Squalene_cyclase"/>
</dbReference>
<dbReference type="InterPro" id="IPR008930">
    <property type="entry name" value="Terpenoid_cyclase/PrenylTrfase"/>
</dbReference>
<dbReference type="InterPro" id="IPR032696">
    <property type="entry name" value="SQ_cyclase_C"/>
</dbReference>
<dbReference type="PANTHER" id="PTHR11764:SF20">
    <property type="entry name" value="LANOSTEROL SYNTHASE"/>
    <property type="match status" value="1"/>
</dbReference>
<dbReference type="KEGG" id="blr:BRLA_c023400"/>
<comment type="pathway">
    <text evidence="1">Secondary metabolite biosynthesis; hopanoid biosynthesis.</text>
</comment>
<organism evidence="7 8">
    <name type="scientific">Brevibacillus laterosporus LMG 15441</name>
    <dbReference type="NCBI Taxonomy" id="1042163"/>
    <lineage>
        <taxon>Bacteria</taxon>
        <taxon>Bacillati</taxon>
        <taxon>Bacillota</taxon>
        <taxon>Bacilli</taxon>
        <taxon>Bacillales</taxon>
        <taxon>Paenibacillaceae</taxon>
        <taxon>Brevibacillus</taxon>
    </lineage>
</organism>
<evidence type="ECO:0000256" key="4">
    <source>
        <dbReference type="ARBA" id="ARBA00023235"/>
    </source>
</evidence>
<dbReference type="SUPFAM" id="SSF48239">
    <property type="entry name" value="Terpenoid cyclases/Protein prenyltransferases"/>
    <property type="match status" value="2"/>
</dbReference>
<keyword evidence="7" id="KW-0456">Lyase</keyword>
<dbReference type="GO" id="GO:0016866">
    <property type="term" value="F:intramolecular transferase activity"/>
    <property type="evidence" value="ECO:0007669"/>
    <property type="project" value="InterPro"/>
</dbReference>
<dbReference type="eggNOG" id="COG1657">
    <property type="taxonomic scope" value="Bacteria"/>
</dbReference>
<name>A0A075R5B1_BRELA</name>
<keyword evidence="4" id="KW-0413">Isomerase</keyword>
<dbReference type="UniPathway" id="UPA00337"/>
<dbReference type="EMBL" id="CP007806">
    <property type="protein sequence ID" value="AIG26661.1"/>
    <property type="molecule type" value="Genomic_DNA"/>
</dbReference>
<dbReference type="EC" id="4.2.1.137" evidence="7"/>
<dbReference type="Proteomes" id="UP000005850">
    <property type="component" value="Chromosome"/>
</dbReference>
<evidence type="ECO:0000256" key="3">
    <source>
        <dbReference type="ARBA" id="ARBA00022737"/>
    </source>
</evidence>
<keyword evidence="8" id="KW-1185">Reference proteome</keyword>
<dbReference type="GO" id="GO:0016104">
    <property type="term" value="P:triterpenoid biosynthetic process"/>
    <property type="evidence" value="ECO:0007669"/>
    <property type="project" value="InterPro"/>
</dbReference>
<dbReference type="PANTHER" id="PTHR11764">
    <property type="entry name" value="TERPENE CYCLASE/MUTASE FAMILY MEMBER"/>
    <property type="match status" value="1"/>
</dbReference>
<dbReference type="SFLD" id="SFLDG01016">
    <property type="entry name" value="Prenyltransferase_Like_2"/>
    <property type="match status" value="1"/>
</dbReference>
<evidence type="ECO:0000256" key="1">
    <source>
        <dbReference type="ARBA" id="ARBA00004999"/>
    </source>
</evidence>
<dbReference type="Pfam" id="PF13243">
    <property type="entry name" value="SQHop_cyclase_C"/>
    <property type="match status" value="1"/>
</dbReference>
<gene>
    <name evidence="7" type="ORF">BRLA_c023400</name>
</gene>
<dbReference type="Gene3D" id="1.50.10.20">
    <property type="match status" value="2"/>
</dbReference>
<dbReference type="GO" id="GO:0005811">
    <property type="term" value="C:lipid droplet"/>
    <property type="evidence" value="ECO:0007669"/>
    <property type="project" value="InterPro"/>
</dbReference>
<feature type="domain" description="Squalene cyclase N-terminal" evidence="6">
    <location>
        <begin position="9"/>
        <end position="298"/>
    </location>
</feature>
<protein>
    <submittedName>
        <fullName evidence="7">Sporulenol synthase</fullName>
        <ecNumber evidence="7">4.2.1.137</ecNumber>
    </submittedName>
</protein>
<accession>A0A075R5B1</accession>
<dbReference type="AlphaFoldDB" id="A0A075R5B1"/>
<evidence type="ECO:0000256" key="2">
    <source>
        <dbReference type="ARBA" id="ARBA00009755"/>
    </source>
</evidence>
<reference evidence="7 8" key="1">
    <citation type="journal article" date="2011" name="J. Bacteriol.">
        <title>Genome sequence of Brevibacillus laterosporus LMG 15441, a pathogen of invertebrates.</title>
        <authorList>
            <person name="Djukic M."/>
            <person name="Poehlein A."/>
            <person name="Thurmer A."/>
            <person name="Daniel R."/>
        </authorList>
    </citation>
    <scope>NUCLEOTIDE SEQUENCE [LARGE SCALE GENOMIC DNA]</scope>
    <source>
        <strain evidence="7 8">LMG 15441</strain>
    </source>
</reference>
<dbReference type="RefSeq" id="WP_003337565.1">
    <property type="nucleotide sequence ID" value="NZ_CP007806.1"/>
</dbReference>
<dbReference type="Pfam" id="PF13249">
    <property type="entry name" value="SQHop_cyclase_N"/>
    <property type="match status" value="1"/>
</dbReference>
<evidence type="ECO:0000313" key="7">
    <source>
        <dbReference type="EMBL" id="AIG26661.1"/>
    </source>
</evidence>
<evidence type="ECO:0000313" key="8">
    <source>
        <dbReference type="Proteomes" id="UP000005850"/>
    </source>
</evidence>
<dbReference type="HOGENOM" id="CLU_019345_0_0_9"/>
<evidence type="ECO:0000259" key="6">
    <source>
        <dbReference type="Pfam" id="PF13249"/>
    </source>
</evidence>
<dbReference type="STRING" id="1042163.BRLA_c023400"/>
<dbReference type="NCBIfam" id="TIGR01507">
    <property type="entry name" value="hopene_cyclase"/>
    <property type="match status" value="1"/>
</dbReference>
<dbReference type="InterPro" id="IPR032697">
    <property type="entry name" value="SQ_cyclase_N"/>
</dbReference>
<comment type="similarity">
    <text evidence="2">Belongs to the terpene cyclase/mutase family.</text>
</comment>
<dbReference type="InterPro" id="IPR006400">
    <property type="entry name" value="Hopene-cyclase"/>
</dbReference>
<feature type="domain" description="Squalene cyclase C-terminal" evidence="5">
    <location>
        <begin position="311"/>
        <end position="628"/>
    </location>
</feature>
<evidence type="ECO:0000259" key="5">
    <source>
        <dbReference type="Pfam" id="PF13243"/>
    </source>
</evidence>
<dbReference type="GO" id="GO:0016829">
    <property type="term" value="F:lyase activity"/>
    <property type="evidence" value="ECO:0007669"/>
    <property type="project" value="UniProtKB-KW"/>
</dbReference>